<evidence type="ECO:0008006" key="4">
    <source>
        <dbReference type="Google" id="ProtNLM"/>
    </source>
</evidence>
<evidence type="ECO:0000313" key="2">
    <source>
        <dbReference type="EMBL" id="CAJ62655.1"/>
    </source>
</evidence>
<reference evidence="2 3" key="1">
    <citation type="journal article" date="2007" name="Genome Res.">
        <title>Genome characteristics of facultatively symbiotic Frankia sp. strains reflect host range and host plant biogeography.</title>
        <authorList>
            <person name="Normand P."/>
            <person name="Lapierre P."/>
            <person name="Tisa L.S."/>
            <person name="Gogarten J.P."/>
            <person name="Alloisio N."/>
            <person name="Bagnarol E."/>
            <person name="Bassi C.A."/>
            <person name="Berry A.M."/>
            <person name="Bickhart D.M."/>
            <person name="Choisne N."/>
            <person name="Couloux A."/>
            <person name="Cournoyer B."/>
            <person name="Cruveiller S."/>
            <person name="Daubin V."/>
            <person name="Demange N."/>
            <person name="Francino M.P."/>
            <person name="Goltsman E."/>
            <person name="Huang Y."/>
            <person name="Kopp O.R."/>
            <person name="Labarre L."/>
            <person name="Lapidus A."/>
            <person name="Lavire C."/>
            <person name="Marechal J."/>
            <person name="Martinez M."/>
            <person name="Mastronunzio J.E."/>
            <person name="Mullin B.C."/>
            <person name="Niemann J."/>
            <person name="Pujic P."/>
            <person name="Rawnsley T."/>
            <person name="Rouy Z."/>
            <person name="Schenowitz C."/>
            <person name="Sellstedt A."/>
            <person name="Tavares F."/>
            <person name="Tomkins J.P."/>
            <person name="Vallenet D."/>
            <person name="Valverde C."/>
            <person name="Wall L.G."/>
            <person name="Wang Y."/>
            <person name="Medigue C."/>
            <person name="Benson D.R."/>
        </authorList>
    </citation>
    <scope>NUCLEOTIDE SEQUENCE [LARGE SCALE GENOMIC DNA]</scope>
    <source>
        <strain evidence="3">DSM 45986 / CECT 9034 / ACN14a</strain>
    </source>
</reference>
<keyword evidence="1" id="KW-0732">Signal</keyword>
<accession>Q0RIL3</accession>
<organism evidence="2 3">
    <name type="scientific">Frankia alni (strain DSM 45986 / CECT 9034 / ACN14a)</name>
    <dbReference type="NCBI Taxonomy" id="326424"/>
    <lineage>
        <taxon>Bacteria</taxon>
        <taxon>Bacillati</taxon>
        <taxon>Actinomycetota</taxon>
        <taxon>Actinomycetes</taxon>
        <taxon>Frankiales</taxon>
        <taxon>Frankiaceae</taxon>
        <taxon>Frankia</taxon>
    </lineage>
</organism>
<proteinExistence type="predicted"/>
<dbReference type="EMBL" id="CT573213">
    <property type="protein sequence ID" value="CAJ62655.1"/>
    <property type="molecule type" value="Genomic_DNA"/>
</dbReference>
<dbReference type="RefSeq" id="WP_011605143.1">
    <property type="nucleotide sequence ID" value="NC_008278.1"/>
</dbReference>
<dbReference type="KEGG" id="fal:FRAAL4013"/>
<evidence type="ECO:0000313" key="3">
    <source>
        <dbReference type="Proteomes" id="UP000000657"/>
    </source>
</evidence>
<sequence>MRGLSRRLSRIRALVLIAGTGATLALVPLAPAGAGTTNNPLTVTGTVRCKLGSAESLKITGGGESHGTTVGTGGRFSVVFGNPQLPSTASAEVRCDIAGKRTFRSTNFTLYRPTTGQTLVVDLAA</sequence>
<dbReference type="AlphaFoldDB" id="Q0RIL3"/>
<dbReference type="STRING" id="326424.FRAAL4013"/>
<name>Q0RIL3_FRAAA</name>
<evidence type="ECO:0000256" key="1">
    <source>
        <dbReference type="SAM" id="SignalP"/>
    </source>
</evidence>
<gene>
    <name evidence="2" type="ordered locus">FRAAL4013</name>
</gene>
<keyword evidence="3" id="KW-1185">Reference proteome</keyword>
<dbReference type="Proteomes" id="UP000000657">
    <property type="component" value="Chromosome"/>
</dbReference>
<dbReference type="OrthoDB" id="3214426at2"/>
<protein>
    <recommendedName>
        <fullName evidence="4">Secreted protein</fullName>
    </recommendedName>
</protein>
<feature type="chain" id="PRO_5038541808" description="Secreted protein" evidence="1">
    <location>
        <begin position="26"/>
        <end position="125"/>
    </location>
</feature>
<feature type="signal peptide" evidence="1">
    <location>
        <begin position="1"/>
        <end position="25"/>
    </location>
</feature>
<dbReference type="HOGENOM" id="CLU_1989374_0_0_11"/>